<feature type="transmembrane region" description="Helical" evidence="1">
    <location>
        <begin position="6"/>
        <end position="23"/>
    </location>
</feature>
<evidence type="ECO:0000313" key="3">
    <source>
        <dbReference type="Proteomes" id="UP000298138"/>
    </source>
</evidence>
<name>A0A4S2N768_9PEZI</name>
<organism evidence="2 3">
    <name type="scientific">Ascodesmis nigricans</name>
    <dbReference type="NCBI Taxonomy" id="341454"/>
    <lineage>
        <taxon>Eukaryota</taxon>
        <taxon>Fungi</taxon>
        <taxon>Dikarya</taxon>
        <taxon>Ascomycota</taxon>
        <taxon>Pezizomycotina</taxon>
        <taxon>Pezizomycetes</taxon>
        <taxon>Pezizales</taxon>
        <taxon>Ascodesmidaceae</taxon>
        <taxon>Ascodesmis</taxon>
    </lineage>
</organism>
<dbReference type="AlphaFoldDB" id="A0A4S2N768"/>
<keyword evidence="1" id="KW-0812">Transmembrane</keyword>
<accession>A0A4S2N768</accession>
<dbReference type="InParanoid" id="A0A4S2N768"/>
<gene>
    <name evidence="2" type="ORF">EX30DRAFT_337580</name>
</gene>
<keyword evidence="1" id="KW-1133">Transmembrane helix</keyword>
<proteinExistence type="predicted"/>
<evidence type="ECO:0000256" key="1">
    <source>
        <dbReference type="SAM" id="Phobius"/>
    </source>
</evidence>
<reference evidence="2 3" key="1">
    <citation type="submission" date="2019-04" db="EMBL/GenBank/DDBJ databases">
        <title>Comparative genomics and transcriptomics to analyze fruiting body development in filamentous ascomycetes.</title>
        <authorList>
            <consortium name="DOE Joint Genome Institute"/>
            <person name="Lutkenhaus R."/>
            <person name="Traeger S."/>
            <person name="Breuer J."/>
            <person name="Kuo A."/>
            <person name="Lipzen A."/>
            <person name="Pangilinan J."/>
            <person name="Dilworth D."/>
            <person name="Sandor L."/>
            <person name="Poggeler S."/>
            <person name="Barry K."/>
            <person name="Grigoriev I.V."/>
            <person name="Nowrousian M."/>
        </authorList>
    </citation>
    <scope>NUCLEOTIDE SEQUENCE [LARGE SCALE GENOMIC DNA]</scope>
    <source>
        <strain evidence="2 3">CBS 389.68</strain>
    </source>
</reference>
<evidence type="ECO:0000313" key="2">
    <source>
        <dbReference type="EMBL" id="TGZ85188.1"/>
    </source>
</evidence>
<keyword evidence="3" id="KW-1185">Reference proteome</keyword>
<dbReference type="EMBL" id="ML220112">
    <property type="protein sequence ID" value="TGZ85188.1"/>
    <property type="molecule type" value="Genomic_DNA"/>
</dbReference>
<keyword evidence="1" id="KW-0472">Membrane</keyword>
<sequence length="120" mass="13644">MKLLLLLLLPIFPITLSFLLFVIRIKRKIRREDYFLPSPLLHGLVLVFLSSTPPLRPPSPPYLPAPPFTHIRGTRKVHTPHFDIIDIAIPDAIQREVFPAAENYLAVEIVPHEVVSVVVD</sequence>
<protein>
    <submittedName>
        <fullName evidence="2">Uncharacterized protein</fullName>
    </submittedName>
</protein>
<dbReference type="Proteomes" id="UP000298138">
    <property type="component" value="Unassembled WGS sequence"/>
</dbReference>